<evidence type="ECO:0000313" key="4">
    <source>
        <dbReference type="Proteomes" id="UP000092730"/>
    </source>
</evidence>
<accession>A0A1B9FTK8</accession>
<feature type="compositionally biased region" description="Polar residues" evidence="1">
    <location>
        <begin position="54"/>
        <end position="96"/>
    </location>
</feature>
<dbReference type="GeneID" id="30212155"/>
<dbReference type="EMBL" id="KI894025">
    <property type="protein sequence ID" value="OCF22114.1"/>
    <property type="molecule type" value="Genomic_DNA"/>
</dbReference>
<proteinExistence type="predicted"/>
<feature type="compositionally biased region" description="Polar residues" evidence="1">
    <location>
        <begin position="1"/>
        <end position="11"/>
    </location>
</feature>
<gene>
    <name evidence="2" type="ORF">I302_07756</name>
    <name evidence="3" type="ORF">I302_108619</name>
</gene>
<dbReference type="EMBL" id="CP144548">
    <property type="protein sequence ID" value="WVW86569.1"/>
    <property type="molecule type" value="Genomic_DNA"/>
</dbReference>
<keyword evidence="4" id="KW-1185">Reference proteome</keyword>
<reference evidence="3" key="4">
    <citation type="submission" date="2024-02" db="EMBL/GenBank/DDBJ databases">
        <title>Comparative genomics of Cryptococcus and Kwoniella reveals pathogenesis evolution and contrasting modes of karyotype evolution via chromosome fusion or intercentromeric recombination.</title>
        <authorList>
            <person name="Coelho M.A."/>
            <person name="David-Palma M."/>
            <person name="Shea T."/>
            <person name="Bowers K."/>
            <person name="McGinley-Smith S."/>
            <person name="Mohammad A.W."/>
            <person name="Gnirke A."/>
            <person name="Yurkov A.M."/>
            <person name="Nowrousian M."/>
            <person name="Sun S."/>
            <person name="Cuomo C.A."/>
            <person name="Heitman J."/>
        </authorList>
    </citation>
    <scope>NUCLEOTIDE SEQUENCE</scope>
    <source>
        <strain evidence="3">CBS 10118</strain>
    </source>
</reference>
<dbReference type="RefSeq" id="XP_019043184.1">
    <property type="nucleotide sequence ID" value="XM_019194348.1"/>
</dbReference>
<evidence type="ECO:0000256" key="1">
    <source>
        <dbReference type="SAM" id="MobiDB-lite"/>
    </source>
</evidence>
<evidence type="ECO:0000313" key="3">
    <source>
        <dbReference type="EMBL" id="WVW86569.1"/>
    </source>
</evidence>
<dbReference type="AlphaFoldDB" id="A0A1B9FTK8"/>
<dbReference type="VEuPathDB" id="FungiDB:I302_07756"/>
<organism evidence="2">
    <name type="scientific">Kwoniella bestiolae CBS 10118</name>
    <dbReference type="NCBI Taxonomy" id="1296100"/>
    <lineage>
        <taxon>Eukaryota</taxon>
        <taxon>Fungi</taxon>
        <taxon>Dikarya</taxon>
        <taxon>Basidiomycota</taxon>
        <taxon>Agaricomycotina</taxon>
        <taxon>Tremellomycetes</taxon>
        <taxon>Tremellales</taxon>
        <taxon>Cryptococcaceae</taxon>
        <taxon>Kwoniella</taxon>
    </lineage>
</organism>
<sequence>MGQNDTSNSTPDGGRSPSHENEDSNQTVKLVKVVTGPGFGSFTYRLPEGYQYPQGFTTQTDSPSSQPAGNTQQSNPTSATAAQPPSQTFHPNSQASLWMPNLAGPKPPASFEGYQPSSHPWGYSAFPSVHVQQRYTPPQPAASRSTGTIPHWNHIPNLLPLRTEQVTSEKCDGCGYRESSVTILNA</sequence>
<reference evidence="2" key="3">
    <citation type="submission" date="2014-01" db="EMBL/GenBank/DDBJ databases">
        <title>Evolution of pathogenesis and genome organization in the Tremellales.</title>
        <authorList>
            <person name="Cuomo C."/>
            <person name="Litvintseva A."/>
            <person name="Heitman J."/>
            <person name="Chen Y."/>
            <person name="Sun S."/>
            <person name="Springer D."/>
            <person name="Dromer F."/>
            <person name="Young S."/>
            <person name="Zeng Q."/>
            <person name="Chapman S."/>
            <person name="Gujja S."/>
            <person name="Saif S."/>
            <person name="Birren B."/>
        </authorList>
    </citation>
    <scope>NUCLEOTIDE SEQUENCE</scope>
    <source>
        <strain evidence="2">CBS 10118</strain>
    </source>
</reference>
<feature type="region of interest" description="Disordered" evidence="1">
    <location>
        <begin position="1"/>
        <end position="114"/>
    </location>
</feature>
<name>A0A1B9FTK8_9TREE</name>
<dbReference type="Proteomes" id="UP000092730">
    <property type="component" value="Chromosome 8"/>
</dbReference>
<evidence type="ECO:0000313" key="2">
    <source>
        <dbReference type="EMBL" id="OCF22114.1"/>
    </source>
</evidence>
<protein>
    <submittedName>
        <fullName evidence="2">Uncharacterized protein</fullName>
    </submittedName>
</protein>
<reference evidence="2" key="1">
    <citation type="submission" date="2013-07" db="EMBL/GenBank/DDBJ databases">
        <title>The Genome Sequence of Cryptococcus bestiolae CBS10118.</title>
        <authorList>
            <consortium name="The Broad Institute Genome Sequencing Platform"/>
            <person name="Cuomo C."/>
            <person name="Litvintseva A."/>
            <person name="Chen Y."/>
            <person name="Heitman J."/>
            <person name="Sun S."/>
            <person name="Springer D."/>
            <person name="Dromer F."/>
            <person name="Young S.K."/>
            <person name="Zeng Q."/>
            <person name="Gargeya S."/>
            <person name="Fitzgerald M."/>
            <person name="Abouelleil A."/>
            <person name="Alvarado L."/>
            <person name="Berlin A.M."/>
            <person name="Chapman S.B."/>
            <person name="Dewar J."/>
            <person name="Goldberg J."/>
            <person name="Griggs A."/>
            <person name="Gujja S."/>
            <person name="Hansen M."/>
            <person name="Howarth C."/>
            <person name="Imamovic A."/>
            <person name="Larimer J."/>
            <person name="McCowan C."/>
            <person name="Murphy C."/>
            <person name="Pearson M."/>
            <person name="Priest M."/>
            <person name="Roberts A."/>
            <person name="Saif S."/>
            <person name="Shea T."/>
            <person name="Sykes S."/>
            <person name="Wortman J."/>
            <person name="Nusbaum C."/>
            <person name="Birren B."/>
        </authorList>
    </citation>
    <scope>NUCLEOTIDE SEQUENCE [LARGE SCALE GENOMIC DNA]</scope>
    <source>
        <strain evidence="2">CBS 10118</strain>
    </source>
</reference>
<reference evidence="3" key="2">
    <citation type="submission" date="2013-07" db="EMBL/GenBank/DDBJ databases">
        <authorList>
            <consortium name="The Broad Institute Genome Sequencing Platform"/>
            <person name="Cuomo C."/>
            <person name="Litvintseva A."/>
            <person name="Chen Y."/>
            <person name="Heitman J."/>
            <person name="Sun S."/>
            <person name="Springer D."/>
            <person name="Dromer F."/>
            <person name="Young S.K."/>
            <person name="Zeng Q."/>
            <person name="Gargeya S."/>
            <person name="Fitzgerald M."/>
            <person name="Abouelleil A."/>
            <person name="Alvarado L."/>
            <person name="Berlin A.M."/>
            <person name="Chapman S.B."/>
            <person name="Dewar J."/>
            <person name="Goldberg J."/>
            <person name="Griggs A."/>
            <person name="Gujja S."/>
            <person name="Hansen M."/>
            <person name="Howarth C."/>
            <person name="Imamovic A."/>
            <person name="Larimer J."/>
            <person name="McCowan C."/>
            <person name="Murphy C."/>
            <person name="Pearson M."/>
            <person name="Priest M."/>
            <person name="Roberts A."/>
            <person name="Saif S."/>
            <person name="Shea T."/>
            <person name="Sykes S."/>
            <person name="Wortman J."/>
            <person name="Nusbaum C."/>
            <person name="Birren B."/>
        </authorList>
    </citation>
    <scope>NUCLEOTIDE SEQUENCE</scope>
    <source>
        <strain evidence="3">CBS 10118</strain>
    </source>
</reference>
<dbReference type="KEGG" id="kbi:30212155"/>